<dbReference type="Proteomes" id="UP001589734">
    <property type="component" value="Unassembled WGS sequence"/>
</dbReference>
<keyword evidence="1" id="KW-0472">Membrane</keyword>
<protein>
    <submittedName>
        <fullName evidence="2">Uncharacterized protein</fullName>
    </submittedName>
</protein>
<feature type="transmembrane region" description="Helical" evidence="1">
    <location>
        <begin position="30"/>
        <end position="49"/>
    </location>
</feature>
<reference evidence="2 3" key="1">
    <citation type="submission" date="2024-09" db="EMBL/GenBank/DDBJ databases">
        <authorList>
            <person name="Sun Q."/>
            <person name="Mori K."/>
        </authorList>
    </citation>
    <scope>NUCLEOTIDE SEQUENCE [LARGE SCALE GENOMIC DNA]</scope>
    <source>
        <strain evidence="2 3">CGMCC 1.12926</strain>
    </source>
</reference>
<evidence type="ECO:0000256" key="1">
    <source>
        <dbReference type="SAM" id="Phobius"/>
    </source>
</evidence>
<keyword evidence="3" id="KW-1185">Reference proteome</keyword>
<gene>
    <name evidence="2" type="ORF">ACFFLS_18370</name>
</gene>
<proteinExistence type="predicted"/>
<name>A0ABV6BUB5_9FLAO</name>
<feature type="transmembrane region" description="Helical" evidence="1">
    <location>
        <begin position="84"/>
        <end position="107"/>
    </location>
</feature>
<dbReference type="RefSeq" id="WP_379683568.1">
    <property type="nucleotide sequence ID" value="NZ_JBHLYW010000011.1"/>
</dbReference>
<comment type="caution">
    <text evidence="2">The sequence shown here is derived from an EMBL/GenBank/DDBJ whole genome shotgun (WGS) entry which is preliminary data.</text>
</comment>
<organism evidence="2 3">
    <name type="scientific">Flavobacterium procerum</name>
    <dbReference type="NCBI Taxonomy" id="1455569"/>
    <lineage>
        <taxon>Bacteria</taxon>
        <taxon>Pseudomonadati</taxon>
        <taxon>Bacteroidota</taxon>
        <taxon>Flavobacteriia</taxon>
        <taxon>Flavobacteriales</taxon>
        <taxon>Flavobacteriaceae</taxon>
        <taxon>Flavobacterium</taxon>
    </lineage>
</organism>
<keyword evidence="1" id="KW-1133">Transmembrane helix</keyword>
<evidence type="ECO:0000313" key="2">
    <source>
        <dbReference type="EMBL" id="MFC0079020.1"/>
    </source>
</evidence>
<accession>A0ABV6BUB5</accession>
<feature type="transmembrane region" description="Helical" evidence="1">
    <location>
        <begin position="7"/>
        <end position="24"/>
    </location>
</feature>
<keyword evidence="1" id="KW-0812">Transmembrane</keyword>
<dbReference type="EMBL" id="JBHLYW010000011">
    <property type="protein sequence ID" value="MFC0079020.1"/>
    <property type="molecule type" value="Genomic_DNA"/>
</dbReference>
<feature type="transmembrane region" description="Helical" evidence="1">
    <location>
        <begin position="61"/>
        <end position="78"/>
    </location>
</feature>
<evidence type="ECO:0000313" key="3">
    <source>
        <dbReference type="Proteomes" id="UP001589734"/>
    </source>
</evidence>
<sequence>MKTIKNINAFAVGLPLIILMTYPITKEGAFIYALLATIVTGALQLLIALKLLFDNRFAKPIYIYFAGVVLFFVLWNIYPETNFYLTISYFIFSLPPLLALYLSVLIYKIK</sequence>